<feature type="domain" description="Amine oxidase" evidence="2">
    <location>
        <begin position="232"/>
        <end position="261"/>
    </location>
</feature>
<keyword evidence="1" id="KW-0413">Isomerase</keyword>
<dbReference type="Gene3D" id="3.30.70.660">
    <property type="entry name" value="Pseudouridine synthase I, catalytic domain, C-terminal subdomain"/>
    <property type="match status" value="1"/>
</dbReference>
<sequence length="261" mass="29900">MGYAALGVGLPLAAAHLDDLYNQQTPPANTYKWRLFILRWHSILRFPFAFLEFPDYFLCWQYQPSTPTLQCLLEQALTRVTKLERKDLCAVGVSRTDAGVYAFDQVAQFVTPFNYKDLHDMHATLNGLLPLDVRIREINPALLDFHARFSVTGRIYHYKIYNDTVLDLFHRLYAYHKLSELNVFVMKEAAKYFVGQHDFSSFANKQCNDRVVNPGPILQVEVKEEISDFAAIIEGGSRIGGRINTSEFGGDRIEMGATWIH</sequence>
<reference evidence="3" key="1">
    <citation type="submission" date="2023-04" db="EMBL/GenBank/DDBJ databases">
        <authorList>
            <person name="Vijverberg K."/>
            <person name="Xiong W."/>
            <person name="Schranz E."/>
        </authorList>
    </citation>
    <scope>NUCLEOTIDE SEQUENCE</scope>
</reference>
<accession>A0AA36DXB0</accession>
<dbReference type="GO" id="GO:0031119">
    <property type="term" value="P:tRNA pseudouridine synthesis"/>
    <property type="evidence" value="ECO:0007669"/>
    <property type="project" value="TreeGrafter"/>
</dbReference>
<dbReference type="SUPFAM" id="SSF55120">
    <property type="entry name" value="Pseudouridine synthase"/>
    <property type="match status" value="1"/>
</dbReference>
<keyword evidence="4" id="KW-1185">Reference proteome</keyword>
<evidence type="ECO:0000259" key="2">
    <source>
        <dbReference type="Pfam" id="PF01593"/>
    </source>
</evidence>
<dbReference type="Proteomes" id="UP001177003">
    <property type="component" value="Chromosome 3"/>
</dbReference>
<dbReference type="GO" id="GO:0003723">
    <property type="term" value="F:RNA binding"/>
    <property type="evidence" value="ECO:0007669"/>
    <property type="project" value="InterPro"/>
</dbReference>
<dbReference type="PANTHER" id="PTHR11142">
    <property type="entry name" value="PSEUDOURIDYLATE SYNTHASE"/>
    <property type="match status" value="1"/>
</dbReference>
<evidence type="ECO:0000256" key="1">
    <source>
        <dbReference type="ARBA" id="ARBA00023235"/>
    </source>
</evidence>
<proteinExistence type="predicted"/>
<gene>
    <name evidence="3" type="ORF">LSALG_LOCUS14960</name>
</gene>
<dbReference type="AlphaFoldDB" id="A0AA36DXB0"/>
<dbReference type="InterPro" id="IPR020103">
    <property type="entry name" value="PsdUridine_synth_cat_dom_sf"/>
</dbReference>
<dbReference type="Pfam" id="PF01593">
    <property type="entry name" value="Amino_oxidase"/>
    <property type="match status" value="1"/>
</dbReference>
<evidence type="ECO:0000313" key="4">
    <source>
        <dbReference type="Proteomes" id="UP001177003"/>
    </source>
</evidence>
<organism evidence="3 4">
    <name type="scientific">Lactuca saligna</name>
    <name type="common">Willowleaf lettuce</name>
    <dbReference type="NCBI Taxonomy" id="75948"/>
    <lineage>
        <taxon>Eukaryota</taxon>
        <taxon>Viridiplantae</taxon>
        <taxon>Streptophyta</taxon>
        <taxon>Embryophyta</taxon>
        <taxon>Tracheophyta</taxon>
        <taxon>Spermatophyta</taxon>
        <taxon>Magnoliopsida</taxon>
        <taxon>eudicotyledons</taxon>
        <taxon>Gunneridae</taxon>
        <taxon>Pentapetalae</taxon>
        <taxon>asterids</taxon>
        <taxon>campanulids</taxon>
        <taxon>Asterales</taxon>
        <taxon>Asteraceae</taxon>
        <taxon>Cichorioideae</taxon>
        <taxon>Cichorieae</taxon>
        <taxon>Lactucinae</taxon>
        <taxon>Lactuca</taxon>
    </lineage>
</organism>
<dbReference type="GO" id="GO:0016491">
    <property type="term" value="F:oxidoreductase activity"/>
    <property type="evidence" value="ECO:0007669"/>
    <property type="project" value="InterPro"/>
</dbReference>
<dbReference type="InterPro" id="IPR020095">
    <property type="entry name" value="PsdUridine_synth_TruA_C"/>
</dbReference>
<name>A0AA36DXB0_LACSI</name>
<evidence type="ECO:0000313" key="3">
    <source>
        <dbReference type="EMBL" id="CAI9274916.1"/>
    </source>
</evidence>
<protein>
    <recommendedName>
        <fullName evidence="2">Amine oxidase domain-containing protein</fullName>
    </recommendedName>
</protein>
<dbReference type="Gene3D" id="3.30.70.580">
    <property type="entry name" value="Pseudouridine synthase I, catalytic domain, N-terminal subdomain"/>
    <property type="match status" value="1"/>
</dbReference>
<dbReference type="PANTHER" id="PTHR11142:SF0">
    <property type="entry name" value="TRNA PSEUDOURIDINE SYNTHASE-LIKE 1"/>
    <property type="match status" value="1"/>
</dbReference>
<dbReference type="EMBL" id="OX465079">
    <property type="protein sequence ID" value="CAI9274916.1"/>
    <property type="molecule type" value="Genomic_DNA"/>
</dbReference>
<dbReference type="InterPro" id="IPR020094">
    <property type="entry name" value="TruA/RsuA/RluB/E/F_N"/>
</dbReference>
<dbReference type="InterPro" id="IPR002937">
    <property type="entry name" value="Amino_oxidase"/>
</dbReference>
<dbReference type="InterPro" id="IPR001406">
    <property type="entry name" value="PsdUridine_synth_TruA"/>
</dbReference>
<dbReference type="GO" id="GO:0009982">
    <property type="term" value="F:pseudouridine synthase activity"/>
    <property type="evidence" value="ECO:0007669"/>
    <property type="project" value="InterPro"/>
</dbReference>